<dbReference type="GO" id="GO:0042910">
    <property type="term" value="F:xenobiotic transmembrane transporter activity"/>
    <property type="evidence" value="ECO:0007669"/>
    <property type="project" value="InterPro"/>
</dbReference>
<evidence type="ECO:0000313" key="15">
    <source>
        <dbReference type="Proteomes" id="UP000184278"/>
    </source>
</evidence>
<keyword evidence="15" id="KW-1185">Reference proteome</keyword>
<evidence type="ECO:0000256" key="10">
    <source>
        <dbReference type="ARBA" id="ARBA00023065"/>
    </source>
</evidence>
<feature type="transmembrane region" description="Helical" evidence="13">
    <location>
        <begin position="418"/>
        <end position="439"/>
    </location>
</feature>
<evidence type="ECO:0000256" key="9">
    <source>
        <dbReference type="ARBA" id="ARBA00022989"/>
    </source>
</evidence>
<feature type="transmembrane region" description="Helical" evidence="13">
    <location>
        <begin position="57"/>
        <end position="79"/>
    </location>
</feature>
<gene>
    <name evidence="14" type="ORF">SAMN02745229_03069</name>
</gene>
<evidence type="ECO:0000256" key="7">
    <source>
        <dbReference type="ARBA" id="ARBA00022475"/>
    </source>
</evidence>
<keyword evidence="8 13" id="KW-0812">Transmembrane</keyword>
<dbReference type="GO" id="GO:0005886">
    <property type="term" value="C:plasma membrane"/>
    <property type="evidence" value="ECO:0007669"/>
    <property type="project" value="UniProtKB-SubCell"/>
</dbReference>
<keyword evidence="10" id="KW-0406">Ion transport</keyword>
<dbReference type="Proteomes" id="UP000184278">
    <property type="component" value="Unassembled WGS sequence"/>
</dbReference>
<feature type="transmembrane region" description="Helical" evidence="13">
    <location>
        <begin position="320"/>
        <end position="343"/>
    </location>
</feature>
<dbReference type="STRING" id="1121131.SAMN02745229_03069"/>
<dbReference type="NCBIfam" id="TIGR00797">
    <property type="entry name" value="matE"/>
    <property type="match status" value="1"/>
</dbReference>
<keyword evidence="9 13" id="KW-1133">Transmembrane helix</keyword>
<name>A0A1M6B224_BUTFI</name>
<evidence type="ECO:0000256" key="4">
    <source>
        <dbReference type="ARBA" id="ARBA00020268"/>
    </source>
</evidence>
<evidence type="ECO:0000256" key="6">
    <source>
        <dbReference type="ARBA" id="ARBA00022449"/>
    </source>
</evidence>
<evidence type="ECO:0000256" key="12">
    <source>
        <dbReference type="ARBA" id="ARBA00031636"/>
    </source>
</evidence>
<evidence type="ECO:0000313" key="14">
    <source>
        <dbReference type="EMBL" id="SHI42765.1"/>
    </source>
</evidence>
<evidence type="ECO:0000256" key="1">
    <source>
        <dbReference type="ARBA" id="ARBA00003408"/>
    </source>
</evidence>
<accession>A0A1M6B224</accession>
<dbReference type="GeneID" id="89508278"/>
<dbReference type="InterPro" id="IPR002528">
    <property type="entry name" value="MATE_fam"/>
</dbReference>
<dbReference type="PANTHER" id="PTHR43298:SF2">
    <property type="entry name" value="FMN_FAD EXPORTER YEEO-RELATED"/>
    <property type="match status" value="1"/>
</dbReference>
<comment type="subcellular location">
    <subcellularLocation>
        <location evidence="2">Cell membrane</location>
        <topology evidence="2">Multi-pass membrane protein</topology>
    </subcellularLocation>
</comment>
<keyword evidence="5" id="KW-0813">Transport</keyword>
<dbReference type="InterPro" id="IPR048279">
    <property type="entry name" value="MdtK-like"/>
</dbReference>
<evidence type="ECO:0000256" key="8">
    <source>
        <dbReference type="ARBA" id="ARBA00022692"/>
    </source>
</evidence>
<feature type="transmembrane region" description="Helical" evidence="13">
    <location>
        <begin position="161"/>
        <end position="184"/>
    </location>
</feature>
<protein>
    <recommendedName>
        <fullName evidence="4">Probable multidrug resistance protein NorM</fullName>
    </recommendedName>
    <alternativeName>
        <fullName evidence="12">Multidrug-efflux transporter</fullName>
    </alternativeName>
</protein>
<feature type="transmembrane region" description="Helical" evidence="13">
    <location>
        <begin position="196"/>
        <end position="218"/>
    </location>
</feature>
<dbReference type="Pfam" id="PF01554">
    <property type="entry name" value="MatE"/>
    <property type="match status" value="2"/>
</dbReference>
<dbReference type="InterPro" id="IPR050222">
    <property type="entry name" value="MATE_MdtK"/>
</dbReference>
<feature type="transmembrane region" description="Helical" evidence="13">
    <location>
        <begin position="389"/>
        <end position="412"/>
    </location>
</feature>
<feature type="transmembrane region" description="Helical" evidence="13">
    <location>
        <begin position="131"/>
        <end position="149"/>
    </location>
</feature>
<dbReference type="PIRSF" id="PIRSF006603">
    <property type="entry name" value="DinF"/>
    <property type="match status" value="1"/>
</dbReference>
<organism evidence="14 15">
    <name type="scientific">Butyrivibrio fibrisolvens DSM 3071</name>
    <dbReference type="NCBI Taxonomy" id="1121131"/>
    <lineage>
        <taxon>Bacteria</taxon>
        <taxon>Bacillati</taxon>
        <taxon>Bacillota</taxon>
        <taxon>Clostridia</taxon>
        <taxon>Lachnospirales</taxon>
        <taxon>Lachnospiraceae</taxon>
        <taxon>Butyrivibrio</taxon>
    </lineage>
</organism>
<dbReference type="GO" id="GO:0006811">
    <property type="term" value="P:monoatomic ion transport"/>
    <property type="evidence" value="ECO:0007669"/>
    <property type="project" value="UniProtKB-KW"/>
</dbReference>
<dbReference type="AlphaFoldDB" id="A0A1M6B224"/>
<evidence type="ECO:0000256" key="5">
    <source>
        <dbReference type="ARBA" id="ARBA00022448"/>
    </source>
</evidence>
<evidence type="ECO:0000256" key="2">
    <source>
        <dbReference type="ARBA" id="ARBA00004651"/>
    </source>
</evidence>
<proteinExistence type="inferred from homology"/>
<dbReference type="RefSeq" id="WP_073389049.1">
    <property type="nucleotide sequence ID" value="NZ_FQXK01000029.1"/>
</dbReference>
<comment type="function">
    <text evidence="1">Multidrug efflux pump.</text>
</comment>
<dbReference type="OrthoDB" id="9780160at2"/>
<keyword evidence="7" id="KW-1003">Cell membrane</keyword>
<comment type="similarity">
    <text evidence="3">Belongs to the multi antimicrobial extrusion (MATE) (TC 2.A.66.1) family.</text>
</comment>
<evidence type="ECO:0000256" key="3">
    <source>
        <dbReference type="ARBA" id="ARBA00010199"/>
    </source>
</evidence>
<dbReference type="GO" id="GO:0015297">
    <property type="term" value="F:antiporter activity"/>
    <property type="evidence" value="ECO:0007669"/>
    <property type="project" value="UniProtKB-KW"/>
</dbReference>
<keyword evidence="6" id="KW-0050">Antiport</keyword>
<keyword evidence="11 13" id="KW-0472">Membrane</keyword>
<feature type="transmembrane region" description="Helical" evidence="13">
    <location>
        <begin position="91"/>
        <end position="111"/>
    </location>
</feature>
<sequence>MKLFVRDKQFYRMLVAFALPIALQQLITVGVNMADNVMLGQLSEAPMSAATLANNFITIFQIMCMGLGMGASVLVSRFFGMKDQLSMKKSVVIMFRLLFIVATCFSVATAFCPGQIMSLFTKEEDVIRLGTGYLLISIPCYYLNGYAVTSSIMLRSVGKANVPLISSCCSFFINIFCNWIFIFGKLGAPEMGVNGAALGTLIARIVEFAVIMGFLFFVDTNIGLRIKDLAISVKDLISEYVRISIPVLVSDTLLGLGNSAVAVVMGHIGSSFVAANSITTVVMSLATVVIQGISQASCTITGITLGKGDVAKAKAQGTTFAALGFIIGGFGCVLILAISRLIVGAYKIEPETADLAIDLMHALAFVIWFQAANSILTKGTLRGGGDTKFLMIADIIFLWIFSIPLGALTGLVLKWPGFWVYIMLRIDQFIKCVICVIRLRSGKWIKRIKA</sequence>
<feature type="transmembrane region" description="Helical" evidence="13">
    <location>
        <begin position="355"/>
        <end position="377"/>
    </location>
</feature>
<reference evidence="15" key="1">
    <citation type="submission" date="2016-11" db="EMBL/GenBank/DDBJ databases">
        <authorList>
            <person name="Varghese N."/>
            <person name="Submissions S."/>
        </authorList>
    </citation>
    <scope>NUCLEOTIDE SEQUENCE [LARGE SCALE GENOMIC DNA]</scope>
    <source>
        <strain evidence="15">DSM 3071</strain>
    </source>
</reference>
<dbReference type="PANTHER" id="PTHR43298">
    <property type="entry name" value="MULTIDRUG RESISTANCE PROTEIN NORM-RELATED"/>
    <property type="match status" value="1"/>
</dbReference>
<evidence type="ECO:0000256" key="11">
    <source>
        <dbReference type="ARBA" id="ARBA00023136"/>
    </source>
</evidence>
<evidence type="ECO:0000256" key="13">
    <source>
        <dbReference type="SAM" id="Phobius"/>
    </source>
</evidence>
<dbReference type="EMBL" id="FQXK01000029">
    <property type="protein sequence ID" value="SHI42765.1"/>
    <property type="molecule type" value="Genomic_DNA"/>
</dbReference>